<protein>
    <recommendedName>
        <fullName evidence="7">Flagellar protein</fullName>
    </recommendedName>
</protein>
<evidence type="ECO:0000256" key="5">
    <source>
        <dbReference type="ARBA" id="ARBA00023143"/>
    </source>
</evidence>
<feature type="transmembrane region" description="Helical" evidence="7">
    <location>
        <begin position="12"/>
        <end position="35"/>
    </location>
</feature>
<evidence type="ECO:0000256" key="6">
    <source>
        <dbReference type="ARBA" id="ARBA00037937"/>
    </source>
</evidence>
<gene>
    <name evidence="9" type="ORF">J2T57_002746</name>
</gene>
<dbReference type="Pfam" id="PF04347">
    <property type="entry name" value="FliO"/>
    <property type="match status" value="1"/>
</dbReference>
<feature type="region of interest" description="Disordered" evidence="8">
    <location>
        <begin position="127"/>
        <end position="165"/>
    </location>
</feature>
<dbReference type="PANTHER" id="PTHR38766:SF1">
    <property type="entry name" value="FLAGELLAR PROTEIN FLIO"/>
    <property type="match status" value="1"/>
</dbReference>
<comment type="similarity">
    <text evidence="6 7">Belongs to the FliO/MopB family.</text>
</comment>
<evidence type="ECO:0000256" key="2">
    <source>
        <dbReference type="ARBA" id="ARBA00022692"/>
    </source>
</evidence>
<dbReference type="GO" id="GO:0044781">
    <property type="term" value="P:bacterial-type flagellum organization"/>
    <property type="evidence" value="ECO:0007669"/>
    <property type="project" value="UniProtKB-UniRule"/>
</dbReference>
<keyword evidence="3 7" id="KW-1133">Transmembrane helix</keyword>
<evidence type="ECO:0000256" key="4">
    <source>
        <dbReference type="ARBA" id="ARBA00023136"/>
    </source>
</evidence>
<keyword evidence="2 7" id="KW-0812">Transmembrane</keyword>
<keyword evidence="5 7" id="KW-0975">Bacterial flagellum</keyword>
<evidence type="ECO:0000313" key="9">
    <source>
        <dbReference type="EMBL" id="MCP1675596.1"/>
    </source>
</evidence>
<evidence type="ECO:0000256" key="7">
    <source>
        <dbReference type="RuleBase" id="RU362064"/>
    </source>
</evidence>
<keyword evidence="9" id="KW-0966">Cell projection</keyword>
<accession>A0AAE3G6F0</accession>
<dbReference type="Proteomes" id="UP001205843">
    <property type="component" value="Unassembled WGS sequence"/>
</dbReference>
<dbReference type="GO" id="GO:0005886">
    <property type="term" value="C:plasma membrane"/>
    <property type="evidence" value="ECO:0007669"/>
    <property type="project" value="UniProtKB-SubCell"/>
</dbReference>
<dbReference type="EMBL" id="JALJXV010000006">
    <property type="protein sequence ID" value="MCP1675596.1"/>
    <property type="molecule type" value="Genomic_DNA"/>
</dbReference>
<organism evidence="9 10">
    <name type="scientific">Natronocella acetinitrilica</name>
    <dbReference type="NCBI Taxonomy" id="414046"/>
    <lineage>
        <taxon>Bacteria</taxon>
        <taxon>Pseudomonadati</taxon>
        <taxon>Pseudomonadota</taxon>
        <taxon>Gammaproteobacteria</taxon>
        <taxon>Chromatiales</taxon>
        <taxon>Ectothiorhodospiraceae</taxon>
        <taxon>Natronocella</taxon>
    </lineage>
</organism>
<dbReference type="AlphaFoldDB" id="A0AAE3G6F0"/>
<feature type="transmembrane region" description="Helical" evidence="7">
    <location>
        <begin position="47"/>
        <end position="69"/>
    </location>
</feature>
<proteinExistence type="inferred from homology"/>
<evidence type="ECO:0000256" key="1">
    <source>
        <dbReference type="ARBA" id="ARBA00022475"/>
    </source>
</evidence>
<sequence length="165" mass="16978">MIAIPRSLSPSVRQAFVGAVVLGVGFLAPIAAMAQDSGASPGLDSAALIRVSLGLVAVLAAIVALGWIVRRMGNVAGSAAGRMRVLGGVSVGNRERVVLLQVGDQQILLGVAPGRVQTLHVLDQPLEVSGSDTGAGRGRDEQQGFASRLHQVMAQNRPSRKDPSS</sequence>
<reference evidence="9" key="1">
    <citation type="submission" date="2022-03" db="EMBL/GenBank/DDBJ databases">
        <title>Genomic Encyclopedia of Type Strains, Phase III (KMG-III): the genomes of soil and plant-associated and newly described type strains.</title>
        <authorList>
            <person name="Whitman W."/>
        </authorList>
    </citation>
    <scope>NUCLEOTIDE SEQUENCE</scope>
    <source>
        <strain evidence="9">ANL 6-2</strain>
    </source>
</reference>
<keyword evidence="10" id="KW-1185">Reference proteome</keyword>
<evidence type="ECO:0000256" key="8">
    <source>
        <dbReference type="SAM" id="MobiDB-lite"/>
    </source>
</evidence>
<keyword evidence="9" id="KW-0282">Flagellum</keyword>
<name>A0AAE3G6F0_9GAMM</name>
<dbReference type="PANTHER" id="PTHR38766">
    <property type="entry name" value="FLAGELLAR PROTEIN FLIO"/>
    <property type="match status" value="1"/>
</dbReference>
<evidence type="ECO:0000313" key="10">
    <source>
        <dbReference type="Proteomes" id="UP001205843"/>
    </source>
</evidence>
<dbReference type="GO" id="GO:0009425">
    <property type="term" value="C:bacterial-type flagellum basal body"/>
    <property type="evidence" value="ECO:0007669"/>
    <property type="project" value="UniProtKB-SubCell"/>
</dbReference>
<comment type="caution">
    <text evidence="9">The sequence shown here is derived from an EMBL/GenBank/DDBJ whole genome shotgun (WGS) entry which is preliminary data.</text>
</comment>
<dbReference type="NCBIfam" id="TIGR03500">
    <property type="entry name" value="FliO_TIGR"/>
    <property type="match status" value="1"/>
</dbReference>
<keyword evidence="1 7" id="KW-1003">Cell membrane</keyword>
<dbReference type="RefSeq" id="WP_253479177.1">
    <property type="nucleotide sequence ID" value="NZ_JALJXV010000006.1"/>
</dbReference>
<dbReference type="InterPro" id="IPR022781">
    <property type="entry name" value="Flagellar_biosynth_FliO"/>
</dbReference>
<evidence type="ECO:0000256" key="3">
    <source>
        <dbReference type="ARBA" id="ARBA00022989"/>
    </source>
</evidence>
<comment type="subcellular location">
    <subcellularLocation>
        <location evidence="7">Cell membrane</location>
    </subcellularLocation>
    <subcellularLocation>
        <location evidence="7">Bacterial flagellum basal body</location>
    </subcellularLocation>
</comment>
<keyword evidence="4 7" id="KW-0472">Membrane</keyword>
<keyword evidence="9" id="KW-0969">Cilium</keyword>
<dbReference type="InterPro" id="IPR052205">
    <property type="entry name" value="FliO/MopB"/>
</dbReference>